<dbReference type="PRINTS" id="PR00081">
    <property type="entry name" value="GDHRDH"/>
</dbReference>
<dbReference type="Gene3D" id="3.40.50.720">
    <property type="entry name" value="NAD(P)-binding Rossmann-like Domain"/>
    <property type="match status" value="1"/>
</dbReference>
<dbReference type="PRINTS" id="PR00080">
    <property type="entry name" value="SDRFAMILY"/>
</dbReference>
<comment type="caution">
    <text evidence="4">The sequence shown here is derived from an EMBL/GenBank/DDBJ whole genome shotgun (WGS) entry which is preliminary data.</text>
</comment>
<dbReference type="GO" id="GO:0005829">
    <property type="term" value="C:cytosol"/>
    <property type="evidence" value="ECO:0007669"/>
    <property type="project" value="TreeGrafter"/>
</dbReference>
<dbReference type="STRING" id="1817824.A2751_03035"/>
<dbReference type="InterPro" id="IPR036291">
    <property type="entry name" value="NAD(P)-bd_dom_sf"/>
</dbReference>
<evidence type="ECO:0000256" key="3">
    <source>
        <dbReference type="RuleBase" id="RU000363"/>
    </source>
</evidence>
<dbReference type="InterPro" id="IPR020904">
    <property type="entry name" value="Sc_DH/Rdtase_CS"/>
</dbReference>
<proteinExistence type="inferred from homology"/>
<protein>
    <recommendedName>
        <fullName evidence="6">Short-chain dehydrogenase</fullName>
    </recommendedName>
</protein>
<sequence length="256" mass="28315">MINYEMDSEEKKTRISNGVNKAVFITGCSSGIGEQTAYQFARRGWKLAVSYHSNQDQGERVVRECLRLGAADVLLVKLELVSDSSIDDAVRLVARKYGKIDTLINNAGTIRHNLLADKSFQEISEELAVNLDGPIKLTKTCLPYIKEGIINVGSTLGLTGKKTLSVYSASKFGLRGFTKALAKELPNLRIIMINPSLTATKMGNAGGLPPVKVAEIIYKAAVSEIAVRSGDDLNVFDYLRHPVIRFLKYFYRKIRI</sequence>
<evidence type="ECO:0008006" key="6">
    <source>
        <dbReference type="Google" id="ProtNLM"/>
    </source>
</evidence>
<reference evidence="4 5" key="1">
    <citation type="journal article" date="2016" name="Nat. Commun.">
        <title>Thousands of microbial genomes shed light on interconnected biogeochemical processes in an aquifer system.</title>
        <authorList>
            <person name="Anantharaman K."/>
            <person name="Brown C.T."/>
            <person name="Hug L.A."/>
            <person name="Sharon I."/>
            <person name="Castelle C.J."/>
            <person name="Probst A.J."/>
            <person name="Thomas B.C."/>
            <person name="Singh A."/>
            <person name="Wilkins M.J."/>
            <person name="Karaoz U."/>
            <person name="Brodie E.L."/>
            <person name="Williams K.H."/>
            <person name="Hubbard S.S."/>
            <person name="Banfield J.F."/>
        </authorList>
    </citation>
    <scope>NUCLEOTIDE SEQUENCE [LARGE SCALE GENOMIC DNA]</scope>
</reference>
<dbReference type="GO" id="GO:0016491">
    <property type="term" value="F:oxidoreductase activity"/>
    <property type="evidence" value="ECO:0007669"/>
    <property type="project" value="UniProtKB-KW"/>
</dbReference>
<comment type="similarity">
    <text evidence="1 3">Belongs to the short-chain dehydrogenases/reductases (SDR) family.</text>
</comment>
<dbReference type="AlphaFoldDB" id="A0A1F5NKS7"/>
<dbReference type="EMBL" id="MFEK01000014">
    <property type="protein sequence ID" value="OGE78112.1"/>
    <property type="molecule type" value="Genomic_DNA"/>
</dbReference>
<evidence type="ECO:0000256" key="2">
    <source>
        <dbReference type="ARBA" id="ARBA00023002"/>
    </source>
</evidence>
<dbReference type="PANTHER" id="PTHR43391">
    <property type="entry name" value="RETINOL DEHYDROGENASE-RELATED"/>
    <property type="match status" value="1"/>
</dbReference>
<gene>
    <name evidence="4" type="ORF">A2751_03035</name>
</gene>
<evidence type="ECO:0000313" key="4">
    <source>
        <dbReference type="EMBL" id="OGE78112.1"/>
    </source>
</evidence>
<organism evidence="4 5">
    <name type="scientific">Candidatus Doudnabacteria bacterium RIFCSPHIGHO2_01_FULL_46_14</name>
    <dbReference type="NCBI Taxonomy" id="1817824"/>
    <lineage>
        <taxon>Bacteria</taxon>
        <taxon>Candidatus Doudnaibacteriota</taxon>
    </lineage>
</organism>
<accession>A0A1F5NKS7</accession>
<dbReference type="PROSITE" id="PS00061">
    <property type="entry name" value="ADH_SHORT"/>
    <property type="match status" value="1"/>
</dbReference>
<dbReference type="InterPro" id="IPR002347">
    <property type="entry name" value="SDR_fam"/>
</dbReference>
<keyword evidence="2" id="KW-0560">Oxidoreductase</keyword>
<dbReference type="CDD" id="cd05233">
    <property type="entry name" value="SDR_c"/>
    <property type="match status" value="1"/>
</dbReference>
<evidence type="ECO:0000256" key="1">
    <source>
        <dbReference type="ARBA" id="ARBA00006484"/>
    </source>
</evidence>
<evidence type="ECO:0000313" key="5">
    <source>
        <dbReference type="Proteomes" id="UP000176864"/>
    </source>
</evidence>
<dbReference type="Proteomes" id="UP000176864">
    <property type="component" value="Unassembled WGS sequence"/>
</dbReference>
<dbReference type="PANTHER" id="PTHR43391:SF86">
    <property type="entry name" value="SHORT-CHAIN DEHYDROGENASE_REDUCTASE FAMILY PROTEIN"/>
    <property type="match status" value="1"/>
</dbReference>
<dbReference type="Pfam" id="PF00106">
    <property type="entry name" value="adh_short"/>
    <property type="match status" value="1"/>
</dbReference>
<dbReference type="SUPFAM" id="SSF51735">
    <property type="entry name" value="NAD(P)-binding Rossmann-fold domains"/>
    <property type="match status" value="1"/>
</dbReference>
<name>A0A1F5NKS7_9BACT</name>